<organism evidence="1 2">
    <name type="scientific">Prunus dulcis</name>
    <name type="common">Almond</name>
    <name type="synonym">Amygdalus dulcis</name>
    <dbReference type="NCBI Taxonomy" id="3755"/>
    <lineage>
        <taxon>Eukaryota</taxon>
        <taxon>Viridiplantae</taxon>
        <taxon>Streptophyta</taxon>
        <taxon>Embryophyta</taxon>
        <taxon>Tracheophyta</taxon>
        <taxon>Spermatophyta</taxon>
        <taxon>Magnoliopsida</taxon>
        <taxon>eudicotyledons</taxon>
        <taxon>Gunneridae</taxon>
        <taxon>Pentapetalae</taxon>
        <taxon>rosids</taxon>
        <taxon>fabids</taxon>
        <taxon>Rosales</taxon>
        <taxon>Rosaceae</taxon>
        <taxon>Amygdaloideae</taxon>
        <taxon>Amygdaleae</taxon>
        <taxon>Prunus</taxon>
    </lineage>
</organism>
<dbReference type="Proteomes" id="UP001054821">
    <property type="component" value="Chromosome 7"/>
</dbReference>
<comment type="caution">
    <text evidence="1">The sequence shown here is derived from an EMBL/GenBank/DDBJ whole genome shotgun (WGS) entry which is preliminary data.</text>
</comment>
<protein>
    <submittedName>
        <fullName evidence="1">Uncharacterized protein</fullName>
    </submittedName>
</protein>
<evidence type="ECO:0000313" key="1">
    <source>
        <dbReference type="EMBL" id="KAI5319533.1"/>
    </source>
</evidence>
<keyword evidence="2" id="KW-1185">Reference proteome</keyword>
<proteinExistence type="predicted"/>
<name>A0AAD4V714_PRUDU</name>
<dbReference type="EMBL" id="JAJFAZ020000007">
    <property type="protein sequence ID" value="KAI5319533.1"/>
    <property type="molecule type" value="Genomic_DNA"/>
</dbReference>
<evidence type="ECO:0000313" key="2">
    <source>
        <dbReference type="Proteomes" id="UP001054821"/>
    </source>
</evidence>
<dbReference type="AlphaFoldDB" id="A0AAD4V714"/>
<accession>A0AAD4V714</accession>
<gene>
    <name evidence="1" type="ORF">L3X38_039241</name>
</gene>
<reference evidence="1 2" key="1">
    <citation type="journal article" date="2022" name="G3 (Bethesda)">
        <title>Whole-genome sequence and methylome profiling of the almond [Prunus dulcis (Mill.) D.A. Webb] cultivar 'Nonpareil'.</title>
        <authorList>
            <person name="D'Amico-Willman K.M."/>
            <person name="Ouma W.Z."/>
            <person name="Meulia T."/>
            <person name="Sideli G.M."/>
            <person name="Gradziel T.M."/>
            <person name="Fresnedo-Ramirez J."/>
        </authorList>
    </citation>
    <scope>NUCLEOTIDE SEQUENCE [LARGE SCALE GENOMIC DNA]</scope>
    <source>
        <strain evidence="1">Clone GOH B32 T37-40</strain>
    </source>
</reference>
<sequence>MFVFPKPAHEPNTSSADAADDAELLLSLSVFGFSQLSASDQHEKTKEIYKKVVEDVVVEQLSDESKGEFRPRTFTELFKKLPFPDQNHLLTTVIKKFKRQRQIGELISWFTTELDANDQQQLIGKLIHVKADDETNDGFRLRRFTQLCKDYTDYVYMHFVACREEYGTKPKHTQQTSGTHEGGLDWQSRFNEFFLGFSIIWFKGQSSHGQWQLIDQLCDGVKGVIAEKLADESDSDFKLRRFTELCKKVVDFGVQVHFLDKAEEQLLHKRRDLPHRMLVQPQDSASAAELLSQLSSFGFSLLSPNDQQDNIERISNELAAEGVNNNIVERLAGETEEDLRRKTFAKLFNKAPVATRVQLFGAFTEKFFVERRLCDSILLFRQLDSKEQQEKIENMLDQFMGWEGEDVKDVILERLSEECDENFRLRRFIKLGSTYSFLLDHFIWDEAKKWDLKGLDMQASCKEEIEEIKQYRYAEFYLGFSIIWFKAVCASDPRNIIQVFFGKVGGGGDHTIEKLVNETKEDFRLRRFTESFERLQFRFQEDLVKCIQMTLLHDLGVGVKFIMMGTPNLRESGGVTAAQGGVTAAEGGGRGQANSR</sequence>